<evidence type="ECO:0000313" key="2">
    <source>
        <dbReference type="Proteomes" id="UP000272025"/>
    </source>
</evidence>
<dbReference type="RefSeq" id="XP_028471049.1">
    <property type="nucleotide sequence ID" value="XM_028613185.1"/>
</dbReference>
<dbReference type="GeneID" id="39581663"/>
<dbReference type="EMBL" id="ML119051">
    <property type="protein sequence ID" value="ROT43243.1"/>
    <property type="molecule type" value="Genomic_DNA"/>
</dbReference>
<accession>A0A3N2Q8Z3</accession>
<dbReference type="AlphaFoldDB" id="A0A3N2Q8Z3"/>
<dbReference type="Proteomes" id="UP000272025">
    <property type="component" value="Unassembled WGS sequence"/>
</dbReference>
<organism evidence="1 2">
    <name type="scientific">Sodiomyces alkalinus (strain CBS 110278 / VKM F-3762 / F11)</name>
    <name type="common">Alkaliphilic filamentous fungus</name>
    <dbReference type="NCBI Taxonomy" id="1314773"/>
    <lineage>
        <taxon>Eukaryota</taxon>
        <taxon>Fungi</taxon>
        <taxon>Dikarya</taxon>
        <taxon>Ascomycota</taxon>
        <taxon>Pezizomycotina</taxon>
        <taxon>Sordariomycetes</taxon>
        <taxon>Hypocreomycetidae</taxon>
        <taxon>Glomerellales</taxon>
        <taxon>Plectosphaerellaceae</taxon>
        <taxon>Sodiomyces</taxon>
    </lineage>
</organism>
<keyword evidence="2" id="KW-1185">Reference proteome</keyword>
<name>A0A3N2Q8Z3_SODAK</name>
<protein>
    <submittedName>
        <fullName evidence="1">Uncharacterized protein</fullName>
    </submittedName>
</protein>
<gene>
    <name evidence="1" type="ORF">SODALDRAFT_34498</name>
</gene>
<evidence type="ECO:0000313" key="1">
    <source>
        <dbReference type="EMBL" id="ROT43243.1"/>
    </source>
</evidence>
<proteinExistence type="predicted"/>
<sequence length="139" mass="15109">MYGYAVSVLPPLGSSNASPVVGRGAAEKRARPASSAPFRCSAAIPAESWRAGTTSQWPEPGVHRTPGLSETVLITNQRFPIPLPWGNCAPLCHPHAYMVIPVRKTLSGFCTLYKHRVPFLISLPSFLLHQMTFLSPATR</sequence>
<reference evidence="1 2" key="1">
    <citation type="journal article" date="2018" name="Mol. Ecol.">
        <title>The obligate alkalophilic soda-lake fungus Sodiomyces alkalinus has shifted to a protein diet.</title>
        <authorList>
            <person name="Grum-Grzhimaylo A.A."/>
            <person name="Falkoski D.L."/>
            <person name="van den Heuvel J."/>
            <person name="Valero-Jimenez C.A."/>
            <person name="Min B."/>
            <person name="Choi I.G."/>
            <person name="Lipzen A."/>
            <person name="Daum C.G."/>
            <person name="Aanen D.K."/>
            <person name="Tsang A."/>
            <person name="Henrissat B."/>
            <person name="Bilanenko E.N."/>
            <person name="de Vries R.P."/>
            <person name="van Kan J.A.L."/>
            <person name="Grigoriev I.V."/>
            <person name="Debets A.J.M."/>
        </authorList>
    </citation>
    <scope>NUCLEOTIDE SEQUENCE [LARGE SCALE GENOMIC DNA]</scope>
    <source>
        <strain evidence="1 2">F11</strain>
    </source>
</reference>